<dbReference type="RefSeq" id="WP_063390568.1">
    <property type="nucleotide sequence ID" value="NZ_CP011288.1"/>
</dbReference>
<proteinExistence type="predicted"/>
<evidence type="ECO:0000313" key="1">
    <source>
        <dbReference type="EMBL" id="ATW54135.1"/>
    </source>
</evidence>
<evidence type="ECO:0000313" key="2">
    <source>
        <dbReference type="Proteomes" id="UP000230639"/>
    </source>
</evidence>
<protein>
    <submittedName>
        <fullName evidence="1">Uncharacterized protein</fullName>
    </submittedName>
</protein>
<gene>
    <name evidence="1" type="ORF">CNQ75_06045</name>
</gene>
<reference evidence="1 2" key="1">
    <citation type="submission" date="2017-09" db="EMBL/GenBank/DDBJ databases">
        <title>Complete genome of Salmonella enterica subsp. diarizonae isolated from stool of a patient with bacterial enteropathy.</title>
        <authorList>
            <person name="Zhou J."/>
            <person name="Chen Q."/>
            <person name="Guo L."/>
            <person name="Fan J."/>
        </authorList>
    </citation>
    <scope>NUCLEOTIDE SEQUENCE [LARGE SCALE GENOMIC DNA]</scope>
    <source>
        <strain evidence="1 2">HZS154</strain>
    </source>
</reference>
<name>A0A2I5HF04_SALDZ</name>
<dbReference type="EMBL" id="CP023345">
    <property type="protein sequence ID" value="ATW54135.1"/>
    <property type="molecule type" value="Genomic_DNA"/>
</dbReference>
<accession>A0A2I5HF04</accession>
<dbReference type="Proteomes" id="UP000230639">
    <property type="component" value="Chromosome"/>
</dbReference>
<sequence>MPNISNTHLTQTHYPLAVVEAKTDHGDERFVIDKNKGIVYQFSIVTNNTMKLNQVDLSTLKKAMGIKSIDKVTHCDAIEIMKNPSMINTILSPYSSSSSSPGRFKAITDLGGVEKSQYKQLSEPDKTAQLRQALLSLVDDDLKEPFSSLLNEWGTYGVSACEVDKGAYSNFKQFYDEEMASHAVKKDDYAKLDFSTQNIKSHITDPRCINAKLTPLQLFKAAFQLGDTPAVSNFRFMNNPATKDDGKYREWMYHFDNSNYAAEFKLITTRTAGTEQANNEQCLAAFPYDTEKTIRFTQSEAATKFPTMDDLQKEFSHIPGASYVVIRNPDNTTPIETGIRTEMIVHHRSASGKNETESRDAELMTFHGVDRCQPFLTPQELEQALHLTSLQRFVLGEFRDAEPQQFLEALKEQKETLNAQIRQSLTGNALKPLEKITVAKFSEQGLQITDEELFNKQISTYDNLPEVLDKLPKLELSSADLTEDVLTIVPMLMNYDQNAELKPDCSENKAFPARTQLRERTNEQFREPLERDLQHVKMSHSPNNLLSMDKLIDITHDIQDFYQKGVHSLKALKADPKLIALYESRAELAREYASQFPTRATHPETHQVLSLFTYYMVDDLDQAAATLHNLGANVDSTHLARMKDQQQPLLQHFITHRLLNDQLAD</sequence>
<dbReference type="AlphaFoldDB" id="A0A2I5HF04"/>
<organism evidence="1 2">
    <name type="scientific">Salmonella diarizonae</name>
    <dbReference type="NCBI Taxonomy" id="59204"/>
    <lineage>
        <taxon>Bacteria</taxon>
        <taxon>Pseudomonadati</taxon>
        <taxon>Pseudomonadota</taxon>
        <taxon>Gammaproteobacteria</taxon>
        <taxon>Enterobacterales</taxon>
        <taxon>Enterobacteriaceae</taxon>
        <taxon>Salmonella</taxon>
    </lineage>
</organism>